<keyword evidence="2" id="KW-1185">Reference proteome</keyword>
<evidence type="ECO:0000313" key="1">
    <source>
        <dbReference type="EMBL" id="BAM38974.1"/>
    </source>
</evidence>
<sequence>MYTNNAITMQIMKKMCKWTIFISEIKISALVMDWMGSIFCLYGTSPPLAYINHYKFQYLFPVNYSKTLEVFISFNASLIKASRGQSQL</sequence>
<dbReference type="KEGG" id="tot:TOT_010000439"/>
<reference evidence="1 2" key="1">
    <citation type="journal article" date="2012" name="MBio">
        <title>Comparative genome analysis of three eukaryotic parasites with differing abilities to transform leukocytes reveals key mediators of Theileria-induced leukocyte transformation.</title>
        <authorList>
            <person name="Hayashida K."/>
            <person name="Hara Y."/>
            <person name="Abe T."/>
            <person name="Yamasaki C."/>
            <person name="Toyoda A."/>
            <person name="Kosuge T."/>
            <person name="Suzuki Y."/>
            <person name="Sato Y."/>
            <person name="Kawashima S."/>
            <person name="Katayama T."/>
            <person name="Wakaguri H."/>
            <person name="Inoue N."/>
            <person name="Homma K."/>
            <person name="Tada-Umezaki M."/>
            <person name="Yagi Y."/>
            <person name="Fujii Y."/>
            <person name="Habara T."/>
            <person name="Kanehisa M."/>
            <person name="Watanabe H."/>
            <person name="Ito K."/>
            <person name="Gojobori T."/>
            <person name="Sugawara H."/>
            <person name="Imanishi T."/>
            <person name="Weir W."/>
            <person name="Gardner M."/>
            <person name="Pain A."/>
            <person name="Shiels B."/>
            <person name="Hattori M."/>
            <person name="Nene V."/>
            <person name="Sugimoto C."/>
        </authorList>
    </citation>
    <scope>NUCLEOTIDE SEQUENCE [LARGE SCALE GENOMIC DNA]</scope>
    <source>
        <strain evidence="1 2">Shintoku</strain>
    </source>
</reference>
<protein>
    <submittedName>
        <fullName evidence="1">Uncharacterized protein</fullName>
    </submittedName>
</protein>
<evidence type="ECO:0000313" key="2">
    <source>
        <dbReference type="Proteomes" id="UP000003786"/>
    </source>
</evidence>
<accession>J4DNH6</accession>
<gene>
    <name evidence="1" type="ORF">TOT_010000439</name>
</gene>
<dbReference type="Proteomes" id="UP000003786">
    <property type="component" value="Chromosome 1"/>
</dbReference>
<organism evidence="1 2">
    <name type="scientific">Theileria orientalis strain Shintoku</name>
    <dbReference type="NCBI Taxonomy" id="869250"/>
    <lineage>
        <taxon>Eukaryota</taxon>
        <taxon>Sar</taxon>
        <taxon>Alveolata</taxon>
        <taxon>Apicomplexa</taxon>
        <taxon>Aconoidasida</taxon>
        <taxon>Piroplasmida</taxon>
        <taxon>Theileriidae</taxon>
        <taxon>Theileria</taxon>
    </lineage>
</organism>
<dbReference type="VEuPathDB" id="PiroplasmaDB:TOT_010000439"/>
<dbReference type="RefSeq" id="XP_009689275.1">
    <property type="nucleotide sequence ID" value="XM_009690980.1"/>
</dbReference>
<name>J4DNH6_THEOR</name>
<dbReference type="GeneID" id="20713351"/>
<proteinExistence type="predicted"/>
<dbReference type="EMBL" id="AP011946">
    <property type="protein sequence ID" value="BAM38974.1"/>
    <property type="molecule type" value="Genomic_DNA"/>
</dbReference>
<dbReference type="AlphaFoldDB" id="J4DNH6"/>